<feature type="chain" id="PRO_5035243589" description="Lipoprotein LprG" evidence="1">
    <location>
        <begin position="30"/>
        <end position="249"/>
    </location>
</feature>
<evidence type="ECO:0000313" key="2">
    <source>
        <dbReference type="EMBL" id="GII24214.1"/>
    </source>
</evidence>
<evidence type="ECO:0000256" key="1">
    <source>
        <dbReference type="SAM" id="SignalP"/>
    </source>
</evidence>
<keyword evidence="1" id="KW-0732">Signal</keyword>
<proteinExistence type="predicted"/>
<dbReference type="EMBL" id="BOON01000034">
    <property type="protein sequence ID" value="GII24214.1"/>
    <property type="molecule type" value="Genomic_DNA"/>
</dbReference>
<evidence type="ECO:0000313" key="3">
    <source>
        <dbReference type="Proteomes" id="UP000599074"/>
    </source>
</evidence>
<evidence type="ECO:0008006" key="4">
    <source>
        <dbReference type="Google" id="ProtNLM"/>
    </source>
</evidence>
<protein>
    <recommendedName>
        <fullName evidence="4">Lipoprotein LprG</fullName>
    </recommendedName>
</protein>
<reference evidence="2" key="1">
    <citation type="submission" date="2021-01" db="EMBL/GenBank/DDBJ databases">
        <title>Whole genome shotgun sequence of Planosporangium mesophilum NBRC 109066.</title>
        <authorList>
            <person name="Komaki H."/>
            <person name="Tamura T."/>
        </authorList>
    </citation>
    <scope>NUCLEOTIDE SEQUENCE</scope>
    <source>
        <strain evidence="2">NBRC 109066</strain>
    </source>
</reference>
<gene>
    <name evidence="2" type="ORF">Pme01_38110</name>
</gene>
<sequence>MFRKLATAAALSAALLMPLAACGSSTAKAAWTEPKSAASPSQRPAELLSTAVAETRAVNVSYRLGDDTEGMSGVYDVSKKTGTVEGDVNGEKMHLVVTANDMYMSGLKALSGRTLHLVVAKLPGEHGLIVFTDPVLGLAMLDGAVTVASPGPGVFQGTIDLTKVTAATPGGKKMVEVVTRAAGAKANAVEFNAKVDAQGYVTEFIAKLPGANKGTDMLYKISFSNFGAPVTVAVPKTKIIEAPAASYRA</sequence>
<dbReference type="Proteomes" id="UP000599074">
    <property type="component" value="Unassembled WGS sequence"/>
</dbReference>
<name>A0A8J3X2B6_9ACTN</name>
<accession>A0A8J3X2B6</accession>
<dbReference type="Gene3D" id="2.50.20.20">
    <property type="match status" value="1"/>
</dbReference>
<keyword evidence="3" id="KW-1185">Reference proteome</keyword>
<dbReference type="RefSeq" id="WP_168116224.1">
    <property type="nucleotide sequence ID" value="NZ_BOON01000034.1"/>
</dbReference>
<comment type="caution">
    <text evidence="2">The sequence shown here is derived from an EMBL/GenBank/DDBJ whole genome shotgun (WGS) entry which is preliminary data.</text>
</comment>
<dbReference type="AlphaFoldDB" id="A0A8J3X2B6"/>
<organism evidence="2 3">
    <name type="scientific">Planosporangium mesophilum</name>
    <dbReference type="NCBI Taxonomy" id="689768"/>
    <lineage>
        <taxon>Bacteria</taxon>
        <taxon>Bacillati</taxon>
        <taxon>Actinomycetota</taxon>
        <taxon>Actinomycetes</taxon>
        <taxon>Micromonosporales</taxon>
        <taxon>Micromonosporaceae</taxon>
        <taxon>Planosporangium</taxon>
    </lineage>
</organism>
<feature type="signal peptide" evidence="1">
    <location>
        <begin position="1"/>
        <end position="29"/>
    </location>
</feature>